<dbReference type="KEGG" id="pka:PQ456_22590"/>
<evidence type="ECO:0000256" key="3">
    <source>
        <dbReference type="ARBA" id="ARBA00023163"/>
    </source>
</evidence>
<evidence type="ECO:0000256" key="1">
    <source>
        <dbReference type="ARBA" id="ARBA00023015"/>
    </source>
</evidence>
<keyword evidence="1" id="KW-0805">Transcription regulation</keyword>
<dbReference type="GO" id="GO:0043565">
    <property type="term" value="F:sequence-specific DNA binding"/>
    <property type="evidence" value="ECO:0007669"/>
    <property type="project" value="InterPro"/>
</dbReference>
<dbReference type="PANTHER" id="PTHR30154">
    <property type="entry name" value="LEUCINE-RESPONSIVE REGULATORY PROTEIN"/>
    <property type="match status" value="1"/>
</dbReference>
<keyword evidence="3" id="KW-0804">Transcription</keyword>
<dbReference type="PROSITE" id="PS50956">
    <property type="entry name" value="HTH_ASNC_2"/>
    <property type="match status" value="1"/>
</dbReference>
<sequence>MPYSIDSTDRKLMLKLQHNARITVVQLSKELHMSAPSIRERILRLEEQGIITGYHAAFDDKQLNLHLTTFIMIKTERCQEFVEFCEQALEVTDLHRISGEYNYLLRIQTTSMEELVQFQENINHLGVSKSHVSIKSIFEHRYPSF</sequence>
<dbReference type="Proteomes" id="UP001220509">
    <property type="component" value="Chromosome"/>
</dbReference>
<dbReference type="Gene3D" id="1.10.10.10">
    <property type="entry name" value="Winged helix-like DNA-binding domain superfamily/Winged helix DNA-binding domain"/>
    <property type="match status" value="1"/>
</dbReference>
<dbReference type="RefSeq" id="WP_273614246.1">
    <property type="nucleotide sequence ID" value="NZ_CP117416.1"/>
</dbReference>
<dbReference type="GO" id="GO:0005829">
    <property type="term" value="C:cytosol"/>
    <property type="evidence" value="ECO:0007669"/>
    <property type="project" value="TreeGrafter"/>
</dbReference>
<feature type="domain" description="HTH asnC-type" evidence="4">
    <location>
        <begin position="5"/>
        <end position="66"/>
    </location>
</feature>
<dbReference type="Gene3D" id="3.30.70.920">
    <property type="match status" value="1"/>
</dbReference>
<evidence type="ECO:0000259" key="4">
    <source>
        <dbReference type="PROSITE" id="PS50956"/>
    </source>
</evidence>
<dbReference type="SUPFAM" id="SSF46785">
    <property type="entry name" value="Winged helix' DNA-binding domain"/>
    <property type="match status" value="1"/>
</dbReference>
<keyword evidence="2" id="KW-0238">DNA-binding</keyword>
<dbReference type="PANTHER" id="PTHR30154:SF20">
    <property type="entry name" value="LEUCINE-RESPONSIVE REGULATORY PROTEIN"/>
    <property type="match status" value="1"/>
</dbReference>
<dbReference type="SMART" id="SM00344">
    <property type="entry name" value="HTH_ASNC"/>
    <property type="match status" value="1"/>
</dbReference>
<dbReference type="InterPro" id="IPR000485">
    <property type="entry name" value="AsnC-type_HTH_dom"/>
</dbReference>
<dbReference type="GO" id="GO:0043200">
    <property type="term" value="P:response to amino acid"/>
    <property type="evidence" value="ECO:0007669"/>
    <property type="project" value="TreeGrafter"/>
</dbReference>
<dbReference type="InterPro" id="IPR019887">
    <property type="entry name" value="Tscrpt_reg_AsnC/Lrp_C"/>
</dbReference>
<dbReference type="AlphaFoldDB" id="A0AAX3M0V4"/>
<accession>A0AAX3M0V4</accession>
<dbReference type="InterPro" id="IPR036388">
    <property type="entry name" value="WH-like_DNA-bd_sf"/>
</dbReference>
<dbReference type="PRINTS" id="PR00033">
    <property type="entry name" value="HTHASNC"/>
</dbReference>
<gene>
    <name evidence="5" type="ORF">PQ456_22590</name>
</gene>
<proteinExistence type="predicted"/>
<dbReference type="Pfam" id="PF01037">
    <property type="entry name" value="AsnC_trans_reg"/>
    <property type="match status" value="1"/>
</dbReference>
<name>A0AAX3M0V4_9BACL</name>
<evidence type="ECO:0000313" key="6">
    <source>
        <dbReference type="Proteomes" id="UP001220509"/>
    </source>
</evidence>
<dbReference type="SUPFAM" id="SSF54909">
    <property type="entry name" value="Dimeric alpha+beta barrel"/>
    <property type="match status" value="1"/>
</dbReference>
<evidence type="ECO:0000313" key="5">
    <source>
        <dbReference type="EMBL" id="WCT55899.1"/>
    </source>
</evidence>
<dbReference type="InterPro" id="IPR019888">
    <property type="entry name" value="Tscrpt_reg_AsnC-like"/>
</dbReference>
<keyword evidence="6" id="KW-1185">Reference proteome</keyword>
<evidence type="ECO:0000256" key="2">
    <source>
        <dbReference type="ARBA" id="ARBA00023125"/>
    </source>
</evidence>
<dbReference type="Pfam" id="PF13404">
    <property type="entry name" value="HTH_AsnC-type"/>
    <property type="match status" value="1"/>
</dbReference>
<dbReference type="EMBL" id="CP117416">
    <property type="protein sequence ID" value="WCT55899.1"/>
    <property type="molecule type" value="Genomic_DNA"/>
</dbReference>
<dbReference type="InterPro" id="IPR011008">
    <property type="entry name" value="Dimeric_a/b-barrel"/>
</dbReference>
<protein>
    <submittedName>
        <fullName evidence="5">Lrp/AsnC family transcriptional regulator</fullName>
    </submittedName>
</protein>
<dbReference type="InterPro" id="IPR036390">
    <property type="entry name" value="WH_DNA-bd_sf"/>
</dbReference>
<organism evidence="5 6">
    <name type="scientific">Paenibacillus kyungheensis</name>
    <dbReference type="NCBI Taxonomy" id="1452732"/>
    <lineage>
        <taxon>Bacteria</taxon>
        <taxon>Bacillati</taxon>
        <taxon>Bacillota</taxon>
        <taxon>Bacilli</taxon>
        <taxon>Bacillales</taxon>
        <taxon>Paenibacillaceae</taxon>
        <taxon>Paenibacillus</taxon>
    </lineage>
</organism>
<reference evidence="5 6" key="1">
    <citation type="submission" date="2023-02" db="EMBL/GenBank/DDBJ databases">
        <title>Genome sequence of Paenibacillus kyungheensis KACC 18744.</title>
        <authorList>
            <person name="Kim S."/>
            <person name="Heo J."/>
            <person name="Kwon S.-W."/>
        </authorList>
    </citation>
    <scope>NUCLEOTIDE SEQUENCE [LARGE SCALE GENOMIC DNA]</scope>
    <source>
        <strain evidence="5 6">KACC 18744</strain>
    </source>
</reference>